<evidence type="ECO:0000313" key="1">
    <source>
        <dbReference type="EMBL" id="QCD87925.1"/>
    </source>
</evidence>
<reference evidence="1 2" key="1">
    <citation type="submission" date="2019-04" db="EMBL/GenBank/DDBJ databases">
        <title>An improved genome assembly and genetic linkage map for asparagus bean, Vigna unguiculata ssp. sesquipedialis.</title>
        <authorList>
            <person name="Xia Q."/>
            <person name="Zhang R."/>
            <person name="Dong Y."/>
        </authorList>
    </citation>
    <scope>NUCLEOTIDE SEQUENCE [LARGE SCALE GENOMIC DNA]</scope>
    <source>
        <tissue evidence="1">Leaf</tissue>
    </source>
</reference>
<organism evidence="1 2">
    <name type="scientific">Vigna unguiculata</name>
    <name type="common">Cowpea</name>
    <dbReference type="NCBI Taxonomy" id="3917"/>
    <lineage>
        <taxon>Eukaryota</taxon>
        <taxon>Viridiplantae</taxon>
        <taxon>Streptophyta</taxon>
        <taxon>Embryophyta</taxon>
        <taxon>Tracheophyta</taxon>
        <taxon>Spermatophyta</taxon>
        <taxon>Magnoliopsida</taxon>
        <taxon>eudicotyledons</taxon>
        <taxon>Gunneridae</taxon>
        <taxon>Pentapetalae</taxon>
        <taxon>rosids</taxon>
        <taxon>fabids</taxon>
        <taxon>Fabales</taxon>
        <taxon>Fabaceae</taxon>
        <taxon>Papilionoideae</taxon>
        <taxon>50 kb inversion clade</taxon>
        <taxon>NPAAA clade</taxon>
        <taxon>indigoferoid/millettioid clade</taxon>
        <taxon>Phaseoleae</taxon>
        <taxon>Vigna</taxon>
    </lineage>
</organism>
<dbReference type="EMBL" id="CP039347">
    <property type="protein sequence ID" value="QCD87925.1"/>
    <property type="molecule type" value="Genomic_DNA"/>
</dbReference>
<proteinExistence type="predicted"/>
<keyword evidence="2" id="KW-1185">Reference proteome</keyword>
<gene>
    <name evidence="1" type="ORF">DEO72_LG3g2465</name>
</gene>
<dbReference type="AlphaFoldDB" id="A0A4D6LHW3"/>
<protein>
    <submittedName>
        <fullName evidence="1">Aconitate hydratase 1</fullName>
    </submittedName>
</protein>
<accession>A0A4D6LHW3</accession>
<dbReference type="Proteomes" id="UP000501690">
    <property type="component" value="Linkage Group LG3"/>
</dbReference>
<name>A0A4D6LHW3_VIGUN</name>
<evidence type="ECO:0000313" key="2">
    <source>
        <dbReference type="Proteomes" id="UP000501690"/>
    </source>
</evidence>
<sequence>MSWVLRSTKSKVLSSSASSLSRTFPSLSGAVHRLPHNQIGALSPLTDLFHRNTSSTPLAKENASGGNLTGLPNVLANKLGCDSNAINSLMYKASGLDTTVLSGARYGTRVCASHNRILSGANTVIARSFARSMEAGTLGMIGHKRCMSDVPSGTLFIRPWRILPFVSHKELTKSCGHNITSSSSDSQNR</sequence>